<dbReference type="EC" id="3.5.1.44" evidence="3"/>
<dbReference type="Proteomes" id="UP000267654">
    <property type="component" value="Unassembled WGS sequence"/>
</dbReference>
<dbReference type="AlphaFoldDB" id="A0A662D780"/>
<comment type="similarity">
    <text evidence="3">Belongs to the CheD family.</text>
</comment>
<dbReference type="InterPro" id="IPR011324">
    <property type="entry name" value="Cytotoxic_necrot_fac-like_cat"/>
</dbReference>
<comment type="function">
    <text evidence="3">Probably deamidates glutamine residues to glutamate on methyl-accepting chemotaxis receptors (MCPs), playing an important role in chemotaxis.</text>
</comment>
<comment type="catalytic activity">
    <reaction evidence="3">
        <text>L-glutaminyl-[protein] + H2O = L-glutamyl-[protein] + NH4(+)</text>
        <dbReference type="Rhea" id="RHEA:16441"/>
        <dbReference type="Rhea" id="RHEA-COMP:10207"/>
        <dbReference type="Rhea" id="RHEA-COMP:10208"/>
        <dbReference type="ChEBI" id="CHEBI:15377"/>
        <dbReference type="ChEBI" id="CHEBI:28938"/>
        <dbReference type="ChEBI" id="CHEBI:29973"/>
        <dbReference type="ChEBI" id="CHEBI:30011"/>
        <dbReference type="EC" id="3.5.1.44"/>
    </reaction>
</comment>
<dbReference type="GO" id="GO:0050568">
    <property type="term" value="F:protein-glutamine glutaminase activity"/>
    <property type="evidence" value="ECO:0007669"/>
    <property type="project" value="UniProtKB-UniRule"/>
</dbReference>
<reference evidence="4 5" key="1">
    <citation type="submission" date="2018-06" db="EMBL/GenBank/DDBJ databases">
        <title>Extensive metabolic versatility and redundancy in microbially diverse, dynamic hydrothermal sediments.</title>
        <authorList>
            <person name="Dombrowski N."/>
            <person name="Teske A."/>
            <person name="Baker B.J."/>
        </authorList>
    </citation>
    <scope>NUCLEOTIDE SEQUENCE [LARGE SCALE GENOMIC DNA]</scope>
    <source>
        <strain evidence="4">B19_G9</strain>
    </source>
</reference>
<dbReference type="SUPFAM" id="SSF64438">
    <property type="entry name" value="CNF1/YfiH-like putative cysteine hydrolases"/>
    <property type="match status" value="1"/>
</dbReference>
<evidence type="ECO:0000256" key="1">
    <source>
        <dbReference type="ARBA" id="ARBA00022500"/>
    </source>
</evidence>
<proteinExistence type="inferred from homology"/>
<name>A0A662D780_UNCAE</name>
<dbReference type="HAMAP" id="MF_01440">
    <property type="entry name" value="CheD"/>
    <property type="match status" value="1"/>
</dbReference>
<sequence length="163" mass="17714">MKKIIDVGIGEFKVAKAPGMLITHNLGSCVGIALYDISSKIGGLAHIMLPSYKKINAAQNHNPKFADAAIPLMIKEMEKIGAQRIFTVGKIAGGGDMFGLPPDSPSELNIGKQNIEMVKKYLQKYGIRIVAEEILGNIPRTMGLDLDTGKVTLKIARKEERIL</sequence>
<dbReference type="InterPro" id="IPR005659">
    <property type="entry name" value="Chemorcpt_Glu_NH3ase_CheD"/>
</dbReference>
<evidence type="ECO:0000313" key="5">
    <source>
        <dbReference type="Proteomes" id="UP000267654"/>
    </source>
</evidence>
<dbReference type="Pfam" id="PF03975">
    <property type="entry name" value="CheD"/>
    <property type="match status" value="1"/>
</dbReference>
<evidence type="ECO:0000256" key="2">
    <source>
        <dbReference type="ARBA" id="ARBA00022801"/>
    </source>
</evidence>
<dbReference type="CDD" id="cd16352">
    <property type="entry name" value="CheD"/>
    <property type="match status" value="1"/>
</dbReference>
<dbReference type="InterPro" id="IPR038592">
    <property type="entry name" value="CheD-like_sf"/>
</dbReference>
<accession>A0A662D780</accession>
<dbReference type="EMBL" id="QMQB01000224">
    <property type="protein sequence ID" value="RLE11660.1"/>
    <property type="molecule type" value="Genomic_DNA"/>
</dbReference>
<dbReference type="PANTHER" id="PTHR35147">
    <property type="entry name" value="CHEMORECEPTOR GLUTAMINE DEAMIDASE CHED-RELATED"/>
    <property type="match status" value="1"/>
</dbReference>
<gene>
    <name evidence="3" type="primary">cheD</name>
    <name evidence="4" type="ORF">DRI96_05835</name>
</gene>
<comment type="caution">
    <text evidence="4">The sequence shown here is derived from an EMBL/GenBank/DDBJ whole genome shotgun (WGS) entry which is preliminary data.</text>
</comment>
<dbReference type="GO" id="GO:0006935">
    <property type="term" value="P:chemotaxis"/>
    <property type="evidence" value="ECO:0007669"/>
    <property type="project" value="UniProtKB-UniRule"/>
</dbReference>
<organism evidence="4 5">
    <name type="scientific">Aerophobetes bacterium</name>
    <dbReference type="NCBI Taxonomy" id="2030807"/>
    <lineage>
        <taxon>Bacteria</taxon>
        <taxon>Candidatus Aerophobota</taxon>
    </lineage>
</organism>
<evidence type="ECO:0000313" key="4">
    <source>
        <dbReference type="EMBL" id="RLE11660.1"/>
    </source>
</evidence>
<keyword evidence="1 3" id="KW-0145">Chemotaxis</keyword>
<protein>
    <recommendedName>
        <fullName evidence="3">Probable chemoreceptor glutamine deamidase CheD</fullName>
        <ecNumber evidence="3">3.5.1.44</ecNumber>
    </recommendedName>
</protein>
<dbReference type="Gene3D" id="3.30.1330.200">
    <property type="match status" value="1"/>
</dbReference>
<dbReference type="PANTHER" id="PTHR35147:SF1">
    <property type="entry name" value="CHEMORECEPTOR GLUTAMINE DEAMIDASE CHED-RELATED"/>
    <property type="match status" value="1"/>
</dbReference>
<evidence type="ECO:0000256" key="3">
    <source>
        <dbReference type="HAMAP-Rule" id="MF_01440"/>
    </source>
</evidence>
<keyword evidence="2 3" id="KW-0378">Hydrolase</keyword>